<feature type="compositionally biased region" description="Pro residues" evidence="5">
    <location>
        <begin position="220"/>
        <end position="229"/>
    </location>
</feature>
<feature type="domain" description="Integral membrane bound transporter" evidence="7">
    <location>
        <begin position="443"/>
        <end position="566"/>
    </location>
</feature>
<evidence type="ECO:0000256" key="2">
    <source>
        <dbReference type="ARBA" id="ARBA00022692"/>
    </source>
</evidence>
<feature type="transmembrane region" description="Helical" evidence="6">
    <location>
        <begin position="503"/>
        <end position="522"/>
    </location>
</feature>
<accession>A0ABV9G3E6</accession>
<organism evidence="8 9">
    <name type="scientific">Streptomyces maoxianensis</name>
    <dbReference type="NCBI Taxonomy" id="1459942"/>
    <lineage>
        <taxon>Bacteria</taxon>
        <taxon>Bacillati</taxon>
        <taxon>Actinomycetota</taxon>
        <taxon>Actinomycetes</taxon>
        <taxon>Kitasatosporales</taxon>
        <taxon>Streptomycetaceae</taxon>
        <taxon>Streptomyces</taxon>
    </lineage>
</organism>
<dbReference type="Proteomes" id="UP001595993">
    <property type="component" value="Unassembled WGS sequence"/>
</dbReference>
<dbReference type="RefSeq" id="WP_381192291.1">
    <property type="nucleotide sequence ID" value="NZ_JBHSFE010000007.1"/>
</dbReference>
<protein>
    <submittedName>
        <fullName evidence="8">FUSC family protein</fullName>
    </submittedName>
</protein>
<feature type="transmembrane region" description="Helical" evidence="6">
    <location>
        <begin position="151"/>
        <end position="171"/>
    </location>
</feature>
<keyword evidence="9" id="KW-1185">Reference proteome</keyword>
<evidence type="ECO:0000256" key="4">
    <source>
        <dbReference type="ARBA" id="ARBA00023136"/>
    </source>
</evidence>
<evidence type="ECO:0000256" key="1">
    <source>
        <dbReference type="ARBA" id="ARBA00004141"/>
    </source>
</evidence>
<evidence type="ECO:0000313" key="9">
    <source>
        <dbReference type="Proteomes" id="UP001595993"/>
    </source>
</evidence>
<keyword evidence="4 6" id="KW-0472">Membrane</keyword>
<keyword evidence="2 6" id="KW-0812">Transmembrane</keyword>
<reference evidence="9" key="1">
    <citation type="journal article" date="2019" name="Int. J. Syst. Evol. Microbiol.">
        <title>The Global Catalogue of Microorganisms (GCM) 10K type strain sequencing project: providing services to taxonomists for standard genome sequencing and annotation.</title>
        <authorList>
            <consortium name="The Broad Institute Genomics Platform"/>
            <consortium name="The Broad Institute Genome Sequencing Center for Infectious Disease"/>
            <person name="Wu L."/>
            <person name="Ma J."/>
        </authorList>
    </citation>
    <scope>NUCLEOTIDE SEQUENCE [LARGE SCALE GENOMIC DNA]</scope>
    <source>
        <strain evidence="9">CGMCC 4.7139</strain>
    </source>
</reference>
<feature type="compositionally biased region" description="Low complexity" evidence="5">
    <location>
        <begin position="711"/>
        <end position="720"/>
    </location>
</feature>
<evidence type="ECO:0000313" key="8">
    <source>
        <dbReference type="EMBL" id="MFC4607351.1"/>
    </source>
</evidence>
<feature type="transmembrane region" description="Helical" evidence="6">
    <location>
        <begin position="102"/>
        <end position="121"/>
    </location>
</feature>
<feature type="region of interest" description="Disordered" evidence="5">
    <location>
        <begin position="1"/>
        <end position="22"/>
    </location>
</feature>
<dbReference type="Pfam" id="PF13515">
    <property type="entry name" value="FUSC_2"/>
    <property type="match status" value="1"/>
</dbReference>
<dbReference type="EMBL" id="JBHSFE010000007">
    <property type="protein sequence ID" value="MFC4607351.1"/>
    <property type="molecule type" value="Genomic_DNA"/>
</dbReference>
<evidence type="ECO:0000256" key="5">
    <source>
        <dbReference type="SAM" id="MobiDB-lite"/>
    </source>
</evidence>
<dbReference type="InterPro" id="IPR049453">
    <property type="entry name" value="Memb_transporter_dom"/>
</dbReference>
<feature type="region of interest" description="Disordered" evidence="5">
    <location>
        <begin position="699"/>
        <end position="721"/>
    </location>
</feature>
<feature type="transmembrane region" description="Helical" evidence="6">
    <location>
        <begin position="79"/>
        <end position="96"/>
    </location>
</feature>
<feature type="transmembrane region" description="Helical" evidence="6">
    <location>
        <begin position="553"/>
        <end position="573"/>
    </location>
</feature>
<proteinExistence type="predicted"/>
<comment type="subcellular location">
    <subcellularLocation>
        <location evidence="1">Membrane</location>
        <topology evidence="1">Multi-pass membrane protein</topology>
    </subcellularLocation>
</comment>
<evidence type="ECO:0000256" key="3">
    <source>
        <dbReference type="ARBA" id="ARBA00022989"/>
    </source>
</evidence>
<name>A0ABV9G3E6_9ACTN</name>
<evidence type="ECO:0000259" key="7">
    <source>
        <dbReference type="Pfam" id="PF13515"/>
    </source>
</evidence>
<gene>
    <name evidence="8" type="ORF">ACFO9E_05925</name>
</gene>
<feature type="region of interest" description="Disordered" evidence="5">
    <location>
        <begin position="200"/>
        <end position="236"/>
    </location>
</feature>
<sequence length="762" mass="79268">MTGARTSEKSRHQHPDTRKPERKAIVHRAVRVTVAASAGFYPLVYGLHQPSMSLYALFGPVALGMLSPIPGSGRQRAAVMLRALPVGLVLVALGTALAVRTWAAVLGMLVVGFTLAFAAVAGPRPAGAAPGLQLFYILACFPPYAPETLGARLAGLTLGVLLLAACEVFLLPAPPTASYRESLAYAVEAAGRAANEAAVSSAGAAGTTTPDAGPRHDAPGGPPGSPPGSPAGKPVDSWADRLRAIGQQLRFSQLPPAERPAGAGRVDRAMAQAGTATRTLLDQLARLGGPAPTATTRNGADADAASADLLSRIAALCATTAAALRTGRPQPLPWSMEQAIRDFQAVRVRQATGPPQAVPAVPELRRQAAVLGMAESARMLETAVRVGLDGRRTGPIPPRELFWYADSATARLWWRRLVGNMTLHSVQFQNAVRTALGLGAARLVAGSLDLTHGFWVLLAVLTLGRTTAGETWAAVRSALVGTLVGAVAAGTLLLVLGRHTEAYAAVLAPGMLAAFALGPLLGIAWAQALFTLVVSAAFAQLAPASWQLAEARIVDVVTGSVIGLLCGLIAWPAGARREVGRAVAGLLDSYGPLITGTVGALLANPPGSASLPSTYPTMHRLRLAETAYAQYRTEPGEHSVAHADWQAVLITANHILVGSRWLPRFDLPPVGVTPEADVWARTSADRLALTTARLAALCAGRKPPPEPSPSSAPHSPAEVPGAPPLPMLIDLEVWLSSLTMELRHIERSVPPLRSGTPKTPSP</sequence>
<feature type="transmembrane region" description="Helical" evidence="6">
    <location>
        <begin position="475"/>
        <end position="496"/>
    </location>
</feature>
<evidence type="ECO:0000256" key="6">
    <source>
        <dbReference type="SAM" id="Phobius"/>
    </source>
</evidence>
<feature type="transmembrane region" description="Helical" evidence="6">
    <location>
        <begin position="443"/>
        <end position="463"/>
    </location>
</feature>
<comment type="caution">
    <text evidence="8">The sequence shown here is derived from an EMBL/GenBank/DDBJ whole genome shotgun (WGS) entry which is preliminary data.</text>
</comment>
<keyword evidence="3 6" id="KW-1133">Transmembrane helix</keyword>